<name>A0A5N6DKR9_ASPPA</name>
<proteinExistence type="predicted"/>
<gene>
    <name evidence="2" type="ORF">BDV34DRAFT_195364</name>
</gene>
<accession>A0A5N6DKR9</accession>
<evidence type="ECO:0000256" key="1">
    <source>
        <dbReference type="SAM" id="Phobius"/>
    </source>
</evidence>
<sequence length="64" mass="7416">MEKSLDHTDRSSDLTRIRQVYILKENKALLRWSAQELPLSFALSIGYFFGGSFFGFNFALSTFF</sequence>
<dbReference type="AlphaFoldDB" id="A0A5N6DKR9"/>
<keyword evidence="1" id="KW-1133">Transmembrane helix</keyword>
<feature type="transmembrane region" description="Helical" evidence="1">
    <location>
        <begin position="39"/>
        <end position="60"/>
    </location>
</feature>
<protein>
    <submittedName>
        <fullName evidence="2">Uncharacterized protein</fullName>
    </submittedName>
</protein>
<keyword evidence="1" id="KW-0472">Membrane</keyword>
<dbReference type="Proteomes" id="UP000326532">
    <property type="component" value="Unassembled WGS sequence"/>
</dbReference>
<evidence type="ECO:0000313" key="3">
    <source>
        <dbReference type="Proteomes" id="UP000326532"/>
    </source>
</evidence>
<keyword evidence="3" id="KW-1185">Reference proteome</keyword>
<keyword evidence="1" id="KW-0812">Transmembrane</keyword>
<evidence type="ECO:0000313" key="2">
    <source>
        <dbReference type="EMBL" id="KAB8205617.1"/>
    </source>
</evidence>
<organism evidence="2 3">
    <name type="scientific">Aspergillus parasiticus</name>
    <dbReference type="NCBI Taxonomy" id="5067"/>
    <lineage>
        <taxon>Eukaryota</taxon>
        <taxon>Fungi</taxon>
        <taxon>Dikarya</taxon>
        <taxon>Ascomycota</taxon>
        <taxon>Pezizomycotina</taxon>
        <taxon>Eurotiomycetes</taxon>
        <taxon>Eurotiomycetidae</taxon>
        <taxon>Eurotiales</taxon>
        <taxon>Aspergillaceae</taxon>
        <taxon>Aspergillus</taxon>
        <taxon>Aspergillus subgen. Circumdati</taxon>
    </lineage>
</organism>
<dbReference type="VEuPathDB" id="FungiDB:BDV34DRAFT_195364"/>
<reference evidence="2 3" key="1">
    <citation type="submission" date="2019-04" db="EMBL/GenBank/DDBJ databases">
        <title>Fungal friends and foes A comparative genomics study of 23 Aspergillus species from section Flavi.</title>
        <authorList>
            <consortium name="DOE Joint Genome Institute"/>
            <person name="Kjaerbolling I."/>
            <person name="Vesth T.C."/>
            <person name="Frisvad J.C."/>
            <person name="Nybo J.L."/>
            <person name="Theobald S."/>
            <person name="Kildgaard S."/>
            <person name="Petersen T.I."/>
            <person name="Kuo A."/>
            <person name="Sato A."/>
            <person name="Lyhne E.K."/>
            <person name="Kogle M.E."/>
            <person name="Wiebenga A."/>
            <person name="Kun R.S."/>
            <person name="Lubbers R.J."/>
            <person name="Makela M.R."/>
            <person name="Barry K."/>
            <person name="Chovatia M."/>
            <person name="Clum A."/>
            <person name="Daum C."/>
            <person name="Haridas S."/>
            <person name="He G."/>
            <person name="LaButti K."/>
            <person name="Lipzen A."/>
            <person name="Mondo S."/>
            <person name="Pangilinan J."/>
            <person name="Riley R."/>
            <person name="Salamov A."/>
            <person name="Simmons B.A."/>
            <person name="Magnuson J.K."/>
            <person name="Henrissat B."/>
            <person name="Mortensen U.H."/>
            <person name="Larsen T.O."/>
            <person name="De vries R.P."/>
            <person name="Grigoriev I.V."/>
            <person name="Machida M."/>
            <person name="Baker S.E."/>
            <person name="Andersen M.R."/>
        </authorList>
    </citation>
    <scope>NUCLEOTIDE SEQUENCE [LARGE SCALE GENOMIC DNA]</scope>
    <source>
        <strain evidence="2 3">CBS 117618</strain>
    </source>
</reference>
<dbReference type="EMBL" id="ML734969">
    <property type="protein sequence ID" value="KAB8205617.1"/>
    <property type="molecule type" value="Genomic_DNA"/>
</dbReference>